<proteinExistence type="predicted"/>
<evidence type="ECO:0000313" key="2">
    <source>
        <dbReference type="Proteomes" id="UP001642483"/>
    </source>
</evidence>
<reference evidence="1 2" key="1">
    <citation type="submission" date="2024-02" db="EMBL/GenBank/DDBJ databases">
        <authorList>
            <person name="Daric V."/>
            <person name="Darras S."/>
        </authorList>
    </citation>
    <scope>NUCLEOTIDE SEQUENCE [LARGE SCALE GENOMIC DNA]</scope>
</reference>
<organism evidence="1 2">
    <name type="scientific">Clavelina lepadiformis</name>
    <name type="common">Light-bulb sea squirt</name>
    <name type="synonym">Ascidia lepadiformis</name>
    <dbReference type="NCBI Taxonomy" id="159417"/>
    <lineage>
        <taxon>Eukaryota</taxon>
        <taxon>Metazoa</taxon>
        <taxon>Chordata</taxon>
        <taxon>Tunicata</taxon>
        <taxon>Ascidiacea</taxon>
        <taxon>Aplousobranchia</taxon>
        <taxon>Clavelinidae</taxon>
        <taxon>Clavelina</taxon>
    </lineage>
</organism>
<keyword evidence="2" id="KW-1185">Reference proteome</keyword>
<name>A0ABP0G068_CLALP</name>
<accession>A0ABP0G068</accession>
<sequence length="123" mass="13702">MVCWLTPNHWNAKALFQPKPTLSFALGPLSPIFDTCPAHLVRCPGLVLINYFNAELVEDRSIAAKHKVIDKNSLRFLESVPNPSNSERIVSTGGTEELEESTVVEITLTCYLVFFLGLSPQRT</sequence>
<evidence type="ECO:0000313" key="1">
    <source>
        <dbReference type="EMBL" id="CAK8685217.1"/>
    </source>
</evidence>
<dbReference type="EMBL" id="CAWYQH010000099">
    <property type="protein sequence ID" value="CAK8685217.1"/>
    <property type="molecule type" value="Genomic_DNA"/>
</dbReference>
<comment type="caution">
    <text evidence="1">The sequence shown here is derived from an EMBL/GenBank/DDBJ whole genome shotgun (WGS) entry which is preliminary data.</text>
</comment>
<gene>
    <name evidence="1" type="ORF">CVLEPA_LOCUS16358</name>
</gene>
<protein>
    <submittedName>
        <fullName evidence="1">Uncharacterized protein</fullName>
    </submittedName>
</protein>
<dbReference type="Proteomes" id="UP001642483">
    <property type="component" value="Unassembled WGS sequence"/>
</dbReference>